<dbReference type="RefSeq" id="WP_161256343.1">
    <property type="nucleotide sequence ID" value="NZ_WXEY01000004.1"/>
</dbReference>
<gene>
    <name evidence="1" type="ORF">GTO91_05995</name>
</gene>
<dbReference type="Proteomes" id="UP000463470">
    <property type="component" value="Unassembled WGS sequence"/>
</dbReference>
<evidence type="ECO:0000313" key="2">
    <source>
        <dbReference type="Proteomes" id="UP000463470"/>
    </source>
</evidence>
<keyword evidence="2" id="KW-1185">Reference proteome</keyword>
<organism evidence="1 2">
    <name type="scientific">Heliomicrobium undosum</name>
    <dbReference type="NCBI Taxonomy" id="121734"/>
    <lineage>
        <taxon>Bacteria</taxon>
        <taxon>Bacillati</taxon>
        <taxon>Bacillota</taxon>
        <taxon>Clostridia</taxon>
        <taxon>Eubacteriales</taxon>
        <taxon>Heliobacteriaceae</taxon>
        <taxon>Heliomicrobium</taxon>
    </lineage>
</organism>
<dbReference type="Gene3D" id="1.20.120.490">
    <property type="entry name" value="Hypothetical protein TM1646-like domain"/>
    <property type="match status" value="1"/>
</dbReference>
<reference evidence="1 2" key="1">
    <citation type="submission" date="2020-01" db="EMBL/GenBank/DDBJ databases">
        <title>Whole-genome sequence of Heliobacterium undosum DSM 13378.</title>
        <authorList>
            <person name="Kyndt J.A."/>
            <person name="Meyer T.E."/>
        </authorList>
    </citation>
    <scope>NUCLEOTIDE SEQUENCE [LARGE SCALE GENOMIC DNA]</scope>
    <source>
        <strain evidence="1 2">DSM 13378</strain>
    </source>
</reference>
<name>A0A845KZ30_9FIRM</name>
<sequence>MADGLKIKGFFTGVGDPRLGHEGERAAGAEGNKEAFLSELHKARAGRDRSDLQEMLARIDESANALAQNQTVGNFKKYRELVKKFLAQVVGGAYQLREQTGWDRRGRHKSLITVEKIDRHLDEMASRFLAQQAEPIDILAKIGEIRGLLLDIIT</sequence>
<comment type="caution">
    <text evidence="1">The sequence shown here is derived from an EMBL/GenBank/DDBJ whole genome shotgun (WGS) entry which is preliminary data.</text>
</comment>
<dbReference type="OrthoDB" id="1680946at2"/>
<dbReference type="InterPro" id="IPR005585">
    <property type="entry name" value="DUF327"/>
</dbReference>
<proteinExistence type="predicted"/>
<dbReference type="InterPro" id="IPR024042">
    <property type="entry name" value="TM1646-like_dom_sf"/>
</dbReference>
<protein>
    <submittedName>
        <fullName evidence="1">DUF327 family protein</fullName>
    </submittedName>
</protein>
<accession>A0A845KZ30</accession>
<evidence type="ECO:0000313" key="1">
    <source>
        <dbReference type="EMBL" id="MZP29257.1"/>
    </source>
</evidence>
<dbReference type="EMBL" id="WXEY01000004">
    <property type="protein sequence ID" value="MZP29257.1"/>
    <property type="molecule type" value="Genomic_DNA"/>
</dbReference>
<dbReference type="Pfam" id="PF03885">
    <property type="entry name" value="DUF327"/>
    <property type="match status" value="1"/>
</dbReference>
<dbReference type="SUPFAM" id="SSF158397">
    <property type="entry name" value="TM1646-like"/>
    <property type="match status" value="1"/>
</dbReference>
<dbReference type="AlphaFoldDB" id="A0A845KZ30"/>